<evidence type="ECO:0000259" key="2">
    <source>
        <dbReference type="PROSITE" id="PS50887"/>
    </source>
</evidence>
<dbReference type="CDD" id="cd01949">
    <property type="entry name" value="GGDEF"/>
    <property type="match status" value="1"/>
</dbReference>
<dbReference type="SUPFAM" id="SSF55073">
    <property type="entry name" value="Nucleotide cyclase"/>
    <property type="match status" value="1"/>
</dbReference>
<dbReference type="InterPro" id="IPR029787">
    <property type="entry name" value="Nucleotide_cyclase"/>
</dbReference>
<dbReference type="Proteomes" id="UP000006057">
    <property type="component" value="Chromosome"/>
</dbReference>
<evidence type="ECO:0000313" key="4">
    <source>
        <dbReference type="Proteomes" id="UP000006057"/>
    </source>
</evidence>
<dbReference type="HOGENOM" id="CLU_000445_11_14_11"/>
<sequence>MQRLHTFADHYEWVSGFLAARGVTLRTRVFLAATALTMAIGVLVLLFGAGGPQSPAGRTMMWLAVVGGVFGSALWLWRWPSHTLSLAFTAATTVSITLACLAYPDPLAALLGCIAFTTIVGYAAFFHSARTLLALFVVVTAVAVAQAAELAAEGRSALALVDLFLVLQPSIAVALAIHSLVRTLKGDLAAADLDPLTGLLNRRAFRRQIGVLLSRHQGDGGYLLAALLDLDNFKSVNDTHGHAVGDKALTAVADALRGIATPTTLIARSGGEEFLLADLAPSHDAVLRFEDICAAIAQLPIPVTGSVGTSFTAVESLTPHAHDDVVDDLFAAADKAMYDAKHNGGNRCHHHGIWP</sequence>
<name>I4BC60_MYCCN</name>
<feature type="transmembrane region" description="Helical" evidence="1">
    <location>
        <begin position="157"/>
        <end position="177"/>
    </location>
</feature>
<dbReference type="eggNOG" id="COG2199">
    <property type="taxonomic scope" value="Bacteria"/>
</dbReference>
<feature type="transmembrane region" description="Helical" evidence="1">
    <location>
        <begin position="132"/>
        <end position="151"/>
    </location>
</feature>
<evidence type="ECO:0000256" key="1">
    <source>
        <dbReference type="SAM" id="Phobius"/>
    </source>
</evidence>
<keyword evidence="1" id="KW-0812">Transmembrane</keyword>
<dbReference type="NCBIfam" id="TIGR00254">
    <property type="entry name" value="GGDEF"/>
    <property type="match status" value="1"/>
</dbReference>
<dbReference type="PANTHER" id="PTHR45138:SF9">
    <property type="entry name" value="DIGUANYLATE CYCLASE DGCM-RELATED"/>
    <property type="match status" value="1"/>
</dbReference>
<feature type="domain" description="GGDEF" evidence="2">
    <location>
        <begin position="221"/>
        <end position="353"/>
    </location>
</feature>
<dbReference type="GO" id="GO:0052621">
    <property type="term" value="F:diguanylate cyclase activity"/>
    <property type="evidence" value="ECO:0007669"/>
    <property type="project" value="TreeGrafter"/>
</dbReference>
<accession>I4BC60</accession>
<gene>
    <name evidence="3" type="ordered locus">Mycch_0039</name>
</gene>
<dbReference type="InterPro" id="IPR043128">
    <property type="entry name" value="Rev_trsase/Diguanyl_cyclase"/>
</dbReference>
<feature type="transmembrane region" description="Helical" evidence="1">
    <location>
        <begin position="84"/>
        <end position="101"/>
    </location>
</feature>
<dbReference type="PROSITE" id="PS50887">
    <property type="entry name" value="GGDEF"/>
    <property type="match status" value="1"/>
</dbReference>
<dbReference type="Gene3D" id="3.30.70.270">
    <property type="match status" value="1"/>
</dbReference>
<feature type="transmembrane region" description="Helical" evidence="1">
    <location>
        <begin position="107"/>
        <end position="125"/>
    </location>
</feature>
<evidence type="ECO:0000313" key="3">
    <source>
        <dbReference type="EMBL" id="AFM14867.1"/>
    </source>
</evidence>
<protein>
    <submittedName>
        <fullName evidence="3">Diguanylate cyclase (GGDEF) domain-containing protein</fullName>
    </submittedName>
</protein>
<dbReference type="KEGG" id="mcb:Mycch_0039"/>
<keyword evidence="1" id="KW-1133">Transmembrane helix</keyword>
<dbReference type="InterPro" id="IPR050469">
    <property type="entry name" value="Diguanylate_Cyclase"/>
</dbReference>
<organism evidence="3 4">
    <name type="scientific">Mycolicibacterium chubuense (strain NBB4)</name>
    <name type="common">Mycobacterium chubuense</name>
    <dbReference type="NCBI Taxonomy" id="710421"/>
    <lineage>
        <taxon>Bacteria</taxon>
        <taxon>Bacillati</taxon>
        <taxon>Actinomycetota</taxon>
        <taxon>Actinomycetes</taxon>
        <taxon>Mycobacteriales</taxon>
        <taxon>Mycobacteriaceae</taxon>
        <taxon>Mycolicibacterium</taxon>
    </lineage>
</organism>
<dbReference type="RefSeq" id="WP_014813359.1">
    <property type="nucleotide sequence ID" value="NC_018027.1"/>
</dbReference>
<keyword evidence="1" id="KW-0472">Membrane</keyword>
<dbReference type="PATRIC" id="fig|710421.3.peg.36"/>
<feature type="transmembrane region" description="Helical" evidence="1">
    <location>
        <begin position="60"/>
        <end position="77"/>
    </location>
</feature>
<dbReference type="SMART" id="SM00267">
    <property type="entry name" value="GGDEF"/>
    <property type="match status" value="1"/>
</dbReference>
<dbReference type="Pfam" id="PF00990">
    <property type="entry name" value="GGDEF"/>
    <property type="match status" value="1"/>
</dbReference>
<dbReference type="AlphaFoldDB" id="I4BC60"/>
<reference evidence="3 4" key="1">
    <citation type="submission" date="2012-06" db="EMBL/GenBank/DDBJ databases">
        <title>Complete sequence of chromosome of Mycobacterium chubuense NBB4.</title>
        <authorList>
            <consortium name="US DOE Joint Genome Institute"/>
            <person name="Lucas S."/>
            <person name="Han J."/>
            <person name="Lapidus A."/>
            <person name="Cheng J.-F."/>
            <person name="Goodwin L."/>
            <person name="Pitluck S."/>
            <person name="Peters L."/>
            <person name="Mikhailova N."/>
            <person name="Teshima H."/>
            <person name="Detter J.C."/>
            <person name="Han C."/>
            <person name="Tapia R."/>
            <person name="Land M."/>
            <person name="Hauser L."/>
            <person name="Kyrpides N."/>
            <person name="Ivanova N."/>
            <person name="Pagani I."/>
            <person name="Mattes T."/>
            <person name="Holmes A."/>
            <person name="Rutledge P."/>
            <person name="Paulsen I."/>
            <person name="Coleman N."/>
            <person name="Woyke T."/>
        </authorList>
    </citation>
    <scope>NUCLEOTIDE SEQUENCE [LARGE SCALE GENOMIC DNA]</scope>
    <source>
        <strain evidence="3 4">NBB4</strain>
    </source>
</reference>
<feature type="transmembrane region" description="Helical" evidence="1">
    <location>
        <begin position="29"/>
        <end position="48"/>
    </location>
</feature>
<dbReference type="InterPro" id="IPR000160">
    <property type="entry name" value="GGDEF_dom"/>
</dbReference>
<keyword evidence="4" id="KW-1185">Reference proteome</keyword>
<dbReference type="OrthoDB" id="23692at2"/>
<dbReference type="EMBL" id="CP003053">
    <property type="protein sequence ID" value="AFM14867.1"/>
    <property type="molecule type" value="Genomic_DNA"/>
</dbReference>
<dbReference type="PANTHER" id="PTHR45138">
    <property type="entry name" value="REGULATORY COMPONENTS OF SENSORY TRANSDUCTION SYSTEM"/>
    <property type="match status" value="1"/>
</dbReference>
<proteinExistence type="predicted"/>
<dbReference type="STRING" id="710421.Mycch_0039"/>